<reference evidence="1" key="2">
    <citation type="journal article" date="2014" name="ISME J.">
        <title>Microbial stratification in low pH oxic and suboxic macroscopic growths along an acid mine drainage.</title>
        <authorList>
            <person name="Mendez-Garcia C."/>
            <person name="Mesa V."/>
            <person name="Sprenger R.R."/>
            <person name="Richter M."/>
            <person name="Diez M.S."/>
            <person name="Solano J."/>
            <person name="Bargiela R."/>
            <person name="Golyshina O.V."/>
            <person name="Manteca A."/>
            <person name="Ramos J.L."/>
            <person name="Gallego J.R."/>
            <person name="Llorente I."/>
            <person name="Martins Dos Santos V.A."/>
            <person name="Jensen O.N."/>
            <person name="Pelaez A.I."/>
            <person name="Sanchez J."/>
            <person name="Ferrer M."/>
        </authorList>
    </citation>
    <scope>NUCLEOTIDE SEQUENCE</scope>
</reference>
<reference evidence="1" key="1">
    <citation type="submission" date="2013-08" db="EMBL/GenBank/DDBJ databases">
        <authorList>
            <person name="Mendez C."/>
            <person name="Richter M."/>
            <person name="Ferrer M."/>
            <person name="Sanchez J."/>
        </authorList>
    </citation>
    <scope>NUCLEOTIDE SEQUENCE</scope>
</reference>
<feature type="non-terminal residue" evidence="1">
    <location>
        <position position="151"/>
    </location>
</feature>
<accession>T1B1K4</accession>
<gene>
    <name evidence="1" type="ORF">B2A_02811</name>
</gene>
<organism evidence="1">
    <name type="scientific">mine drainage metagenome</name>
    <dbReference type="NCBI Taxonomy" id="410659"/>
    <lineage>
        <taxon>unclassified sequences</taxon>
        <taxon>metagenomes</taxon>
        <taxon>ecological metagenomes</taxon>
    </lineage>
</organism>
<evidence type="ECO:0000313" key="1">
    <source>
        <dbReference type="EMBL" id="EQD62453.1"/>
    </source>
</evidence>
<comment type="caution">
    <text evidence="1">The sequence shown here is derived from an EMBL/GenBank/DDBJ whole genome shotgun (WGS) entry which is preliminary data.</text>
</comment>
<sequence>MSTQTLLLPPLSRLSGVSALPRLLGRGDREPAQVPGLLAALAEVFAVPGSGLPVAALLREAQTHDAGENVWLCADPAWVQAELAGARLLACGALGLARDEAEELARPLRPLLGDSGMLLEISTPDRWQLRLPVGSPLPSFAAPETVLGQHL</sequence>
<protein>
    <submittedName>
        <fullName evidence="1">Regulatory protein</fullName>
    </submittedName>
</protein>
<proteinExistence type="predicted"/>
<dbReference type="AlphaFoldDB" id="T1B1K4"/>
<name>T1B1K4_9ZZZZ</name>
<dbReference type="EMBL" id="AUZZ01001909">
    <property type="protein sequence ID" value="EQD62453.1"/>
    <property type="molecule type" value="Genomic_DNA"/>
</dbReference>